<gene>
    <name evidence="3" type="ORF">COV86_04520</name>
</gene>
<evidence type="ECO:0000259" key="2">
    <source>
        <dbReference type="Pfam" id="PF08241"/>
    </source>
</evidence>
<sequence length="156" mass="17956">MAEMSSGVRIPPSPQKNMPENVVENRGRYQNFWRWYSIDNPKKWPQWKILEPYILKGAKMLEVGSGLRPKIPIEGRFFLDISRHSLQKLKKAGAQAVESDLKGIPFPENSFDVVCAFEILEHLENDAEVINDLARVLKPEGKILVSFPLHQKMFPK</sequence>
<reference evidence="3 4" key="1">
    <citation type="submission" date="2017-09" db="EMBL/GenBank/DDBJ databases">
        <title>Depth-based differentiation of microbial function through sediment-hosted aquifers and enrichment of novel symbionts in the deep terrestrial subsurface.</title>
        <authorList>
            <person name="Probst A.J."/>
            <person name="Ladd B."/>
            <person name="Jarett J.K."/>
            <person name="Geller-Mcgrath D.E."/>
            <person name="Sieber C.M."/>
            <person name="Emerson J.B."/>
            <person name="Anantharaman K."/>
            <person name="Thomas B.C."/>
            <person name="Malmstrom R."/>
            <person name="Stieglmeier M."/>
            <person name="Klingl A."/>
            <person name="Woyke T."/>
            <person name="Ryan C.M."/>
            <person name="Banfield J.F."/>
        </authorList>
    </citation>
    <scope>NUCLEOTIDE SEQUENCE [LARGE SCALE GENOMIC DNA]</scope>
    <source>
        <strain evidence="3">CG11_big_fil_rev_8_21_14_0_20_35_14</strain>
    </source>
</reference>
<dbReference type="InterPro" id="IPR013216">
    <property type="entry name" value="Methyltransf_11"/>
</dbReference>
<feature type="region of interest" description="Disordered" evidence="1">
    <location>
        <begin position="1"/>
        <end position="20"/>
    </location>
</feature>
<name>A0A2H0KLJ8_9BACT</name>
<dbReference type="AlphaFoldDB" id="A0A2H0KLJ8"/>
<dbReference type="PANTHER" id="PTHR42912:SF80">
    <property type="entry name" value="METHYLTRANSFERASE DOMAIN-CONTAINING PROTEIN"/>
    <property type="match status" value="1"/>
</dbReference>
<protein>
    <recommendedName>
        <fullName evidence="2">Methyltransferase type 11 domain-containing protein</fullName>
    </recommendedName>
</protein>
<dbReference type="InterPro" id="IPR029063">
    <property type="entry name" value="SAM-dependent_MTases_sf"/>
</dbReference>
<dbReference type="EMBL" id="PCVL01000071">
    <property type="protein sequence ID" value="PIQ72140.1"/>
    <property type="molecule type" value="Genomic_DNA"/>
</dbReference>
<dbReference type="PANTHER" id="PTHR42912">
    <property type="entry name" value="METHYLTRANSFERASE"/>
    <property type="match status" value="1"/>
</dbReference>
<proteinExistence type="predicted"/>
<dbReference type="CDD" id="cd02440">
    <property type="entry name" value="AdoMet_MTases"/>
    <property type="match status" value="1"/>
</dbReference>
<dbReference type="SUPFAM" id="SSF53335">
    <property type="entry name" value="S-adenosyl-L-methionine-dependent methyltransferases"/>
    <property type="match status" value="1"/>
</dbReference>
<comment type="caution">
    <text evidence="3">The sequence shown here is derived from an EMBL/GenBank/DDBJ whole genome shotgun (WGS) entry which is preliminary data.</text>
</comment>
<evidence type="ECO:0000313" key="4">
    <source>
        <dbReference type="Proteomes" id="UP000229570"/>
    </source>
</evidence>
<dbReference type="InterPro" id="IPR050508">
    <property type="entry name" value="Methyltransf_Superfamily"/>
</dbReference>
<feature type="domain" description="Methyltransferase type 11" evidence="2">
    <location>
        <begin position="79"/>
        <end position="144"/>
    </location>
</feature>
<dbReference type="Gene3D" id="3.40.50.150">
    <property type="entry name" value="Vaccinia Virus protein VP39"/>
    <property type="match status" value="1"/>
</dbReference>
<dbReference type="Proteomes" id="UP000229570">
    <property type="component" value="Unassembled WGS sequence"/>
</dbReference>
<evidence type="ECO:0000256" key="1">
    <source>
        <dbReference type="SAM" id="MobiDB-lite"/>
    </source>
</evidence>
<dbReference type="Pfam" id="PF08241">
    <property type="entry name" value="Methyltransf_11"/>
    <property type="match status" value="1"/>
</dbReference>
<accession>A0A2H0KLJ8</accession>
<organism evidence="3 4">
    <name type="scientific">Candidatus Roizmanbacteria bacterium CG11_big_fil_rev_8_21_14_0_20_35_14</name>
    <dbReference type="NCBI Taxonomy" id="1974855"/>
    <lineage>
        <taxon>Bacteria</taxon>
        <taxon>Candidatus Roizmaniibacteriota</taxon>
    </lineage>
</organism>
<dbReference type="GO" id="GO:0008757">
    <property type="term" value="F:S-adenosylmethionine-dependent methyltransferase activity"/>
    <property type="evidence" value="ECO:0007669"/>
    <property type="project" value="InterPro"/>
</dbReference>
<evidence type="ECO:0000313" key="3">
    <source>
        <dbReference type="EMBL" id="PIQ72140.1"/>
    </source>
</evidence>